<dbReference type="InterPro" id="IPR019786">
    <property type="entry name" value="Zinc_finger_PHD-type_CS"/>
</dbReference>
<keyword evidence="1" id="KW-0479">Metal-binding</keyword>
<evidence type="ECO:0000259" key="6">
    <source>
        <dbReference type="SMART" id="SM00249"/>
    </source>
</evidence>
<accession>A0A316UZW3</accession>
<feature type="domain" description="SET" evidence="7">
    <location>
        <begin position="431"/>
        <end position="592"/>
    </location>
</feature>
<feature type="compositionally biased region" description="Polar residues" evidence="5">
    <location>
        <begin position="827"/>
        <end position="837"/>
    </location>
</feature>
<feature type="compositionally biased region" description="Low complexity" evidence="5">
    <location>
        <begin position="246"/>
        <end position="267"/>
    </location>
</feature>
<keyword evidence="9" id="KW-1185">Reference proteome</keyword>
<feature type="compositionally biased region" description="Low complexity" evidence="5">
    <location>
        <begin position="1358"/>
        <end position="1382"/>
    </location>
</feature>
<sequence length="1797" mass="185641">MDVRSLDGRQGDQTAPDVAMMDAGDTRPPDGADAPRPETSIAIPPPQPISLDQQADEGADTTIDGEAGEDEDGGVIRCICGISDDDGFTIQCDRCLVWQHCACFGMSSASVPDEYLCELCDPRPVNVAFAQAHQQRRLEHDARKAKAERAFIDRRMSEVAKSPVEAPSSSPSLPLQPLESASKQSSSPQLPPPKLPIPPRSRKPSQNIDLSNTEFVAPDLPTPTAGPSKPSMTGRRKPGPKPGSRKTPLATPTSASATTPKTFSFPPTTTPREDKTEDDALTAAEKMEAWHFDFTPISRNLVTESRVIDVLAAAMVDYDAGSPLKAVQDADGRLRAPLAAMPDQLATEGDDAEQFDVDQMDANAANASTAGHVFGLSAIGNECVPIELHASSLSSVACPVYVRNISDAASAAVFTNVSYIATLPNERARPWCATRAFSKPSMHGLFAESAIRPGSFITEYRGELTTAESYRADPMNQYGVLGATKPHAHLFPPPLSLAIDARRFGTEARFARFGCHPNAVLRPILFYRDVSGQEMSDSPHSISRAGTPTFTHLATDELPSAEAELRFGLFALTSIKPSQEIILGWEWDDQHIVHFLPEIIRNPALETPSRPRSVTVVEMADKGDFPYASTIFSNKMNAATAALLSITLCSCIGSATPQAGSGSSGSHSNARKHDCAVAQMLRVGQGMGLLNVNIPGSARNTHRRVKTPDFSPLVGARRAWRSLGMPPLTPPQSHIDEGMEVSLREQVLRSGRVPTKLLPNGRVARVYEADLAAAIGAVEAASFDRKSESILAAALHEEGEPSSPLGPYDSDDDATDSDATASDASSLTEPLSGLSQISDDDDDEDGLTAIKLEDEEAGPAVLPLKKRIAGTRLKANHIHHDDPDAEDKTNRGNARKAQRAAATMKARAEAKELKRRVAAGRKGAKPSKRATPFASSSDEDEEAEIAGQKVTAPRKKVSSSKRAGGSKRSALADPSSPLSSAPGNESDRDMSDDDGAAPPRADVRIPSAIPEIYESDLSEEEDDDPSEPIGRRPSHSGEHGDRDDDAGLKRKKKKKDKKAAEKERRRSELAALADSESSVEDEQEQQRSKKRKIDTKAGKESKKKRKRRMASTMMSDSESDGIPSAEQKMVETKQESSPMLPPFAEGRGDGEAEMGPDTDAQAPAEPEREPTPVPAPEPEKPRAKLSLADWKKQQAEKRKASLDIGAATSAAAGMSPPSATVSGAGNPLDQINTTQLATPVSVVPPSPSVFSPNVEMGTASSTAMTPQAPLPPAPLPPRSMGEAYLAPRSQADNYFPPPAPLAPTSMPQAGSAGGVDTSSMPSSAYPSASPAFSPPASVSTFGRQVLSPSPMPGAGMGSNTSSAALASPTASSSASGSGSFARPMPPAPAPPPPTAAPMTSAPRRPSYTSQGSPPPPRPVPLASSASPPSKAPLPGWGARSASMAASGGGGAMGSVPPPLPPPSHTGARPSSRPPPPAPMSAAPQAPTATGAGGASTQSFRPVSAAGPSTFEPPPSPRVRPHMHSSSFSGTPLGSNTPGGPAALRLGGSPPNALGGSAGPGASGGLAAPFNPPKGPKALMNQQQSQHQDRQQQGPPGGNAATSGPNATPIGHPPSGAPPRQHSNSVTSSSGIGGGSPPSFTSDLPPAGAGPAPPLNAPSGPKPKGLSGSVDGGSPPPSPSVGLGPQRLGSGNGLSILGRGGGAMGANAGERGGRDDWDARGGAGAGGMHGGFGPSGHGHSHGGLGGHHGGHGHGGGRGWGGRGGGRRGGPPGAGGGGPMPGSGWGARARGRGRGGGPP</sequence>
<feature type="compositionally biased region" description="Low complexity" evidence="5">
    <location>
        <begin position="960"/>
        <end position="982"/>
    </location>
</feature>
<dbReference type="InterPro" id="IPR001965">
    <property type="entry name" value="Znf_PHD"/>
</dbReference>
<organism evidence="8 9">
    <name type="scientific">Jaminaea rosea</name>
    <dbReference type="NCBI Taxonomy" id="1569628"/>
    <lineage>
        <taxon>Eukaryota</taxon>
        <taxon>Fungi</taxon>
        <taxon>Dikarya</taxon>
        <taxon>Basidiomycota</taxon>
        <taxon>Ustilaginomycotina</taxon>
        <taxon>Exobasidiomycetes</taxon>
        <taxon>Microstromatales</taxon>
        <taxon>Microstromatales incertae sedis</taxon>
        <taxon>Jaminaea</taxon>
    </lineage>
</organism>
<feature type="compositionally biased region" description="Low complexity" evidence="5">
    <location>
        <begin position="1318"/>
        <end position="1339"/>
    </location>
</feature>
<evidence type="ECO:0000256" key="5">
    <source>
        <dbReference type="SAM" id="MobiDB-lite"/>
    </source>
</evidence>
<evidence type="ECO:0000256" key="1">
    <source>
        <dbReference type="ARBA" id="ARBA00022723"/>
    </source>
</evidence>
<feature type="domain" description="Zinc finger PHD-type" evidence="6">
    <location>
        <begin position="77"/>
        <end position="121"/>
    </location>
</feature>
<protein>
    <recommendedName>
        <fullName evidence="10">SET domain-containing protein</fullName>
    </recommendedName>
</protein>
<feature type="compositionally biased region" description="Low complexity" evidence="5">
    <location>
        <begin position="1396"/>
        <end position="1406"/>
    </location>
</feature>
<feature type="compositionally biased region" description="Polar residues" evidence="5">
    <location>
        <begin position="1523"/>
        <end position="1537"/>
    </location>
</feature>
<feature type="compositionally biased region" description="Basic and acidic residues" evidence="5">
    <location>
        <begin position="878"/>
        <end position="890"/>
    </location>
</feature>
<dbReference type="GeneID" id="37029729"/>
<feature type="compositionally biased region" description="Low complexity" evidence="5">
    <location>
        <begin position="1679"/>
        <end position="1696"/>
    </location>
</feature>
<dbReference type="SUPFAM" id="SSF82199">
    <property type="entry name" value="SET domain"/>
    <property type="match status" value="1"/>
</dbReference>
<dbReference type="InterPro" id="IPR001214">
    <property type="entry name" value="SET_dom"/>
</dbReference>
<feature type="compositionally biased region" description="Gly residues" evidence="5">
    <location>
        <begin position="1720"/>
        <end position="1783"/>
    </location>
</feature>
<dbReference type="Proteomes" id="UP000245884">
    <property type="component" value="Unassembled WGS sequence"/>
</dbReference>
<evidence type="ECO:0000313" key="9">
    <source>
        <dbReference type="Proteomes" id="UP000245884"/>
    </source>
</evidence>
<dbReference type="CDD" id="cd15550">
    <property type="entry name" value="PHD_MLL5"/>
    <property type="match status" value="1"/>
</dbReference>
<keyword evidence="3" id="KW-0862">Zinc</keyword>
<feature type="compositionally biased region" description="Low complexity" evidence="5">
    <location>
        <begin position="817"/>
        <end position="826"/>
    </location>
</feature>
<feature type="compositionally biased region" description="Low complexity" evidence="5">
    <location>
        <begin position="1636"/>
        <end position="1649"/>
    </location>
</feature>
<feature type="compositionally biased region" description="Basic and acidic residues" evidence="5">
    <location>
        <begin position="1058"/>
        <end position="1068"/>
    </location>
</feature>
<feature type="compositionally biased region" description="Pro residues" evidence="5">
    <location>
        <begin position="1268"/>
        <end position="1277"/>
    </location>
</feature>
<dbReference type="GO" id="GO:0006325">
    <property type="term" value="P:chromatin organization"/>
    <property type="evidence" value="ECO:0007669"/>
    <property type="project" value="UniProtKB-KW"/>
</dbReference>
<dbReference type="SMART" id="SM00249">
    <property type="entry name" value="PHD"/>
    <property type="match status" value="1"/>
</dbReference>
<feature type="compositionally biased region" description="Basic and acidic residues" evidence="5">
    <location>
        <begin position="1"/>
        <end position="10"/>
    </location>
</feature>
<dbReference type="Gene3D" id="3.30.40.10">
    <property type="entry name" value="Zinc/RING finger domain, C3HC4 (zinc finger)"/>
    <property type="match status" value="1"/>
</dbReference>
<feature type="compositionally biased region" description="Basic and acidic residues" evidence="5">
    <location>
        <begin position="1189"/>
        <end position="1201"/>
    </location>
</feature>
<gene>
    <name evidence="8" type="ORF">BDZ90DRAFT_25700</name>
</gene>
<dbReference type="GO" id="GO:0034967">
    <property type="term" value="C:Set3 complex"/>
    <property type="evidence" value="ECO:0007669"/>
    <property type="project" value="TreeGrafter"/>
</dbReference>
<dbReference type="InterPro" id="IPR013083">
    <property type="entry name" value="Znf_RING/FYVE/PHD"/>
</dbReference>
<dbReference type="STRING" id="1569628.A0A316UZW3"/>
<dbReference type="PANTHER" id="PTHR46462">
    <property type="entry name" value="UPSET, ISOFORM A"/>
    <property type="match status" value="1"/>
</dbReference>
<dbReference type="Pfam" id="PF20826">
    <property type="entry name" value="PHD_5"/>
    <property type="match status" value="1"/>
</dbReference>
<dbReference type="PANTHER" id="PTHR46462:SF3">
    <property type="entry name" value="UPSET, ISOFORM A"/>
    <property type="match status" value="1"/>
</dbReference>
<reference evidence="8 9" key="1">
    <citation type="journal article" date="2018" name="Mol. Biol. Evol.">
        <title>Broad Genomic Sampling Reveals a Smut Pathogenic Ancestry of the Fungal Clade Ustilaginomycotina.</title>
        <authorList>
            <person name="Kijpornyongpan T."/>
            <person name="Mondo S.J."/>
            <person name="Barry K."/>
            <person name="Sandor L."/>
            <person name="Lee J."/>
            <person name="Lipzen A."/>
            <person name="Pangilinan J."/>
            <person name="LaButti K."/>
            <person name="Hainaut M."/>
            <person name="Henrissat B."/>
            <person name="Grigoriev I.V."/>
            <person name="Spatafora J.W."/>
            <person name="Aime M.C."/>
        </authorList>
    </citation>
    <scope>NUCLEOTIDE SEQUENCE [LARGE SCALE GENOMIC DNA]</scope>
    <source>
        <strain evidence="8 9">MCA 5214</strain>
    </source>
</reference>
<feature type="region of interest" description="Disordered" evidence="5">
    <location>
        <begin position="1"/>
        <end position="68"/>
    </location>
</feature>
<dbReference type="InterPro" id="IPR046341">
    <property type="entry name" value="SET_dom_sf"/>
</dbReference>
<dbReference type="RefSeq" id="XP_025365452.1">
    <property type="nucleotide sequence ID" value="XM_025507906.1"/>
</dbReference>
<feature type="compositionally biased region" description="Low complexity" evidence="5">
    <location>
        <begin position="1420"/>
        <end position="1445"/>
    </location>
</feature>
<evidence type="ECO:0000256" key="3">
    <source>
        <dbReference type="ARBA" id="ARBA00022833"/>
    </source>
</evidence>
<dbReference type="OrthoDB" id="79252at2759"/>
<dbReference type="SMART" id="SM00317">
    <property type="entry name" value="SET"/>
    <property type="match status" value="1"/>
</dbReference>
<feature type="compositionally biased region" description="Basic and acidic residues" evidence="5">
    <location>
        <begin position="24"/>
        <end position="36"/>
    </location>
</feature>
<dbReference type="EMBL" id="KZ819662">
    <property type="protein sequence ID" value="PWN30840.1"/>
    <property type="molecule type" value="Genomic_DNA"/>
</dbReference>
<feature type="compositionally biased region" description="Low complexity" evidence="5">
    <location>
        <begin position="162"/>
        <end position="188"/>
    </location>
</feature>
<evidence type="ECO:0000259" key="7">
    <source>
        <dbReference type="SMART" id="SM00317"/>
    </source>
</evidence>
<dbReference type="GO" id="GO:0070210">
    <property type="term" value="C:Rpd3L-Expanded complex"/>
    <property type="evidence" value="ECO:0007669"/>
    <property type="project" value="TreeGrafter"/>
</dbReference>
<dbReference type="GO" id="GO:0008270">
    <property type="term" value="F:zinc ion binding"/>
    <property type="evidence" value="ECO:0007669"/>
    <property type="project" value="UniProtKB-KW"/>
</dbReference>
<feature type="compositionally biased region" description="Basic and acidic residues" evidence="5">
    <location>
        <begin position="1035"/>
        <end position="1048"/>
    </location>
</feature>
<feature type="compositionally biased region" description="Polar residues" evidence="5">
    <location>
        <begin position="1217"/>
        <end position="1238"/>
    </location>
</feature>
<feature type="compositionally biased region" description="Pro residues" evidence="5">
    <location>
        <begin position="1383"/>
        <end position="1395"/>
    </location>
</feature>
<dbReference type="SUPFAM" id="SSF57903">
    <property type="entry name" value="FYVE/PHD zinc finger"/>
    <property type="match status" value="1"/>
</dbReference>
<evidence type="ECO:0008006" key="10">
    <source>
        <dbReference type="Google" id="ProtNLM"/>
    </source>
</evidence>
<evidence type="ECO:0000256" key="4">
    <source>
        <dbReference type="ARBA" id="ARBA00022853"/>
    </source>
</evidence>
<dbReference type="PROSITE" id="PS01359">
    <property type="entry name" value="ZF_PHD_1"/>
    <property type="match status" value="1"/>
</dbReference>
<feature type="compositionally biased region" description="Low complexity" evidence="5">
    <location>
        <begin position="1545"/>
        <end position="1554"/>
    </location>
</feature>
<feature type="region of interest" description="Disordered" evidence="5">
    <location>
        <begin position="796"/>
        <end position="1797"/>
    </location>
</feature>
<proteinExistence type="predicted"/>
<feature type="compositionally biased region" description="Basic residues" evidence="5">
    <location>
        <begin position="864"/>
        <end position="877"/>
    </location>
</feature>
<dbReference type="InterPro" id="IPR011011">
    <property type="entry name" value="Znf_FYVE_PHD"/>
</dbReference>
<feature type="compositionally biased region" description="Low complexity" evidence="5">
    <location>
        <begin position="1479"/>
        <end position="1498"/>
    </location>
</feature>
<feature type="compositionally biased region" description="Acidic residues" evidence="5">
    <location>
        <begin position="1013"/>
        <end position="1026"/>
    </location>
</feature>
<feature type="region of interest" description="Disordered" evidence="5">
    <location>
        <begin position="158"/>
        <end position="278"/>
    </location>
</feature>
<feature type="compositionally biased region" description="Pro residues" evidence="5">
    <location>
        <begin position="189"/>
        <end position="199"/>
    </location>
</feature>
<feature type="compositionally biased region" description="Basic residues" evidence="5">
    <location>
        <begin position="913"/>
        <end position="928"/>
    </location>
</feature>
<feature type="compositionally biased region" description="Low complexity" evidence="5">
    <location>
        <begin position="1656"/>
        <end position="1672"/>
    </location>
</feature>
<keyword evidence="4" id="KW-0156">Chromatin regulator</keyword>
<name>A0A316UZW3_9BASI</name>
<dbReference type="Gene3D" id="2.170.270.10">
    <property type="entry name" value="SET domain"/>
    <property type="match status" value="1"/>
</dbReference>
<evidence type="ECO:0000256" key="2">
    <source>
        <dbReference type="ARBA" id="ARBA00022771"/>
    </source>
</evidence>
<dbReference type="GO" id="GO:0006355">
    <property type="term" value="P:regulation of DNA-templated transcription"/>
    <property type="evidence" value="ECO:0007669"/>
    <property type="project" value="TreeGrafter"/>
</dbReference>
<evidence type="ECO:0000313" key="8">
    <source>
        <dbReference type="EMBL" id="PWN30840.1"/>
    </source>
</evidence>
<keyword evidence="2" id="KW-0863">Zinc-finger</keyword>